<dbReference type="PROSITE" id="PS50110">
    <property type="entry name" value="RESPONSE_REGULATORY"/>
    <property type="match status" value="1"/>
</dbReference>
<gene>
    <name evidence="3" type="ORF">BE21_02055</name>
</gene>
<dbReference type="GO" id="GO:0000160">
    <property type="term" value="P:phosphorelay signal transduction system"/>
    <property type="evidence" value="ECO:0007669"/>
    <property type="project" value="InterPro"/>
</dbReference>
<evidence type="ECO:0000259" key="2">
    <source>
        <dbReference type="PROSITE" id="PS50110"/>
    </source>
</evidence>
<organism evidence="3 4">
    <name type="scientific">Sorangium cellulosum</name>
    <name type="common">Polyangium cellulosum</name>
    <dbReference type="NCBI Taxonomy" id="56"/>
    <lineage>
        <taxon>Bacteria</taxon>
        <taxon>Pseudomonadati</taxon>
        <taxon>Myxococcota</taxon>
        <taxon>Polyangia</taxon>
        <taxon>Polyangiales</taxon>
        <taxon>Polyangiaceae</taxon>
        <taxon>Sorangium</taxon>
    </lineage>
</organism>
<dbReference type="SUPFAM" id="SSF52172">
    <property type="entry name" value="CheY-like"/>
    <property type="match status" value="1"/>
</dbReference>
<comment type="caution">
    <text evidence="3">The sequence shown here is derived from an EMBL/GenBank/DDBJ whole genome shotgun (WGS) entry which is preliminary data.</text>
</comment>
<dbReference type="AlphaFoldDB" id="A0A150TTQ7"/>
<dbReference type="Proteomes" id="UP000075502">
    <property type="component" value="Unassembled WGS sequence"/>
</dbReference>
<dbReference type="Gene3D" id="3.40.50.2300">
    <property type="match status" value="1"/>
</dbReference>
<comment type="caution">
    <text evidence="1">Lacks conserved residue(s) required for the propagation of feature annotation.</text>
</comment>
<dbReference type="InterPro" id="IPR001789">
    <property type="entry name" value="Sig_transdc_resp-reg_receiver"/>
</dbReference>
<dbReference type="InterPro" id="IPR011006">
    <property type="entry name" value="CheY-like_superfamily"/>
</dbReference>
<evidence type="ECO:0000256" key="1">
    <source>
        <dbReference type="PROSITE-ProRule" id="PRU00169"/>
    </source>
</evidence>
<dbReference type="EMBL" id="JEME01001102">
    <property type="protein sequence ID" value="KYG08093.1"/>
    <property type="molecule type" value="Genomic_DNA"/>
</dbReference>
<proteinExistence type="predicted"/>
<protein>
    <recommendedName>
        <fullName evidence="2">Response regulatory domain-containing protein</fullName>
    </recommendedName>
</protein>
<evidence type="ECO:0000313" key="4">
    <source>
        <dbReference type="Proteomes" id="UP000075502"/>
    </source>
</evidence>
<reference evidence="3 4" key="1">
    <citation type="submission" date="2014-02" db="EMBL/GenBank/DDBJ databases">
        <title>The small core and large imbalanced accessory genome model reveals a collaborative survival strategy of Sorangium cellulosum strains in nature.</title>
        <authorList>
            <person name="Han K."/>
            <person name="Peng R."/>
            <person name="Blom J."/>
            <person name="Li Y.-Z."/>
        </authorList>
    </citation>
    <scope>NUCLEOTIDE SEQUENCE [LARGE SCALE GENOMIC DNA]</scope>
    <source>
        <strain evidence="3 4">So0007-03</strain>
    </source>
</reference>
<feature type="domain" description="Response regulatory" evidence="2">
    <location>
        <begin position="3"/>
        <end position="69"/>
    </location>
</feature>
<evidence type="ECO:0000313" key="3">
    <source>
        <dbReference type="EMBL" id="KYG08093.1"/>
    </source>
</evidence>
<accession>A0A150TTQ7</accession>
<sequence>MARILLVDDDASLLEVLALAFEEAGHATLSARDGTAALAIVRPIAQVDTTSDRIETAIGAGDRFQAFRG</sequence>
<name>A0A150TTQ7_SORCE</name>